<keyword evidence="3" id="KW-1185">Reference proteome</keyword>
<sequence>TMMASYSHVLLALIPVALWWMWQEIQTDKTFAVTLAIDSTSLYEFMKDPRNLPKIHPK</sequence>
<dbReference type="EMBL" id="JASAOG010000165">
    <property type="protein sequence ID" value="KAK0046494.1"/>
    <property type="molecule type" value="Genomic_DNA"/>
</dbReference>
<comment type="caution">
    <text evidence="2">The sequence shown here is derived from an EMBL/GenBank/DDBJ whole genome shotgun (WGS) entry which is preliminary data.</text>
</comment>
<feature type="non-terminal residue" evidence="2">
    <location>
        <position position="58"/>
    </location>
</feature>
<feature type="signal peptide" evidence="1">
    <location>
        <begin position="1"/>
        <end position="27"/>
    </location>
</feature>
<organism evidence="2 3">
    <name type="scientific">Biomphalaria pfeifferi</name>
    <name type="common">Bloodfluke planorb</name>
    <name type="synonym">Freshwater snail</name>
    <dbReference type="NCBI Taxonomy" id="112525"/>
    <lineage>
        <taxon>Eukaryota</taxon>
        <taxon>Metazoa</taxon>
        <taxon>Spiralia</taxon>
        <taxon>Lophotrochozoa</taxon>
        <taxon>Mollusca</taxon>
        <taxon>Gastropoda</taxon>
        <taxon>Heterobranchia</taxon>
        <taxon>Euthyneura</taxon>
        <taxon>Panpulmonata</taxon>
        <taxon>Hygrophila</taxon>
        <taxon>Lymnaeoidea</taxon>
        <taxon>Planorbidae</taxon>
        <taxon>Biomphalaria</taxon>
    </lineage>
</organism>
<reference evidence="2" key="2">
    <citation type="submission" date="2023-04" db="EMBL/GenBank/DDBJ databases">
        <authorList>
            <person name="Bu L."/>
            <person name="Lu L."/>
            <person name="Laidemitt M.R."/>
            <person name="Zhang S.M."/>
            <person name="Mutuku M."/>
            <person name="Mkoji G."/>
            <person name="Steinauer M."/>
            <person name="Loker E.S."/>
        </authorList>
    </citation>
    <scope>NUCLEOTIDE SEQUENCE</scope>
    <source>
        <strain evidence="2">KasaAsao</strain>
        <tissue evidence="2">Whole Snail</tissue>
    </source>
</reference>
<evidence type="ECO:0000256" key="1">
    <source>
        <dbReference type="SAM" id="SignalP"/>
    </source>
</evidence>
<protein>
    <submittedName>
        <fullName evidence="2">Uncharacterized protein</fullName>
    </submittedName>
</protein>
<accession>A0AAD8B354</accession>
<proteinExistence type="predicted"/>
<feature type="non-terminal residue" evidence="2">
    <location>
        <position position="1"/>
    </location>
</feature>
<feature type="chain" id="PRO_5041978894" evidence="1">
    <location>
        <begin position="28"/>
        <end position="58"/>
    </location>
</feature>
<keyword evidence="1" id="KW-0732">Signal</keyword>
<dbReference type="Proteomes" id="UP001233172">
    <property type="component" value="Unassembled WGS sequence"/>
</dbReference>
<evidence type="ECO:0000313" key="2">
    <source>
        <dbReference type="EMBL" id="KAK0046494.1"/>
    </source>
</evidence>
<dbReference type="AlphaFoldDB" id="A0AAD8B354"/>
<evidence type="ECO:0000313" key="3">
    <source>
        <dbReference type="Proteomes" id="UP001233172"/>
    </source>
</evidence>
<gene>
    <name evidence="2" type="ORF">Bpfe_024142</name>
</gene>
<reference evidence="2" key="1">
    <citation type="journal article" date="2023" name="PLoS Negl. Trop. Dis.">
        <title>A genome sequence for Biomphalaria pfeifferi, the major vector snail for the human-infecting parasite Schistosoma mansoni.</title>
        <authorList>
            <person name="Bu L."/>
            <person name="Lu L."/>
            <person name="Laidemitt M.R."/>
            <person name="Zhang S.M."/>
            <person name="Mutuku M."/>
            <person name="Mkoji G."/>
            <person name="Steinauer M."/>
            <person name="Loker E.S."/>
        </authorList>
    </citation>
    <scope>NUCLEOTIDE SEQUENCE</scope>
    <source>
        <strain evidence="2">KasaAsao</strain>
    </source>
</reference>
<name>A0AAD8B354_BIOPF</name>